<accession>A0A7J0FDX1</accession>
<reference evidence="1 2" key="1">
    <citation type="submission" date="2019-07" db="EMBL/GenBank/DDBJ databases">
        <title>De Novo Assembly of kiwifruit Actinidia rufa.</title>
        <authorList>
            <person name="Sugita-Konishi S."/>
            <person name="Sato K."/>
            <person name="Mori E."/>
            <person name="Abe Y."/>
            <person name="Kisaki G."/>
            <person name="Hamano K."/>
            <person name="Suezawa K."/>
            <person name="Otani M."/>
            <person name="Fukuda T."/>
            <person name="Manabe T."/>
            <person name="Gomi K."/>
            <person name="Tabuchi M."/>
            <person name="Akimitsu K."/>
            <person name="Kataoka I."/>
        </authorList>
    </citation>
    <scope>NUCLEOTIDE SEQUENCE [LARGE SCALE GENOMIC DNA]</scope>
    <source>
        <strain evidence="2">cv. Fuchu</strain>
    </source>
</reference>
<name>A0A7J0FDX1_9ERIC</name>
<evidence type="ECO:0000313" key="2">
    <source>
        <dbReference type="Proteomes" id="UP000585474"/>
    </source>
</evidence>
<organism evidence="1 2">
    <name type="scientific">Actinidia rufa</name>
    <dbReference type="NCBI Taxonomy" id="165716"/>
    <lineage>
        <taxon>Eukaryota</taxon>
        <taxon>Viridiplantae</taxon>
        <taxon>Streptophyta</taxon>
        <taxon>Embryophyta</taxon>
        <taxon>Tracheophyta</taxon>
        <taxon>Spermatophyta</taxon>
        <taxon>Magnoliopsida</taxon>
        <taxon>eudicotyledons</taxon>
        <taxon>Gunneridae</taxon>
        <taxon>Pentapetalae</taxon>
        <taxon>asterids</taxon>
        <taxon>Ericales</taxon>
        <taxon>Actinidiaceae</taxon>
        <taxon>Actinidia</taxon>
    </lineage>
</organism>
<comment type="caution">
    <text evidence="1">The sequence shown here is derived from an EMBL/GenBank/DDBJ whole genome shotgun (WGS) entry which is preliminary data.</text>
</comment>
<sequence>MEALSPRTSLGLTEVPSSGATTGVAPLLTTLLDFAAFFLALSCGMVPFPFESSAVLLFLLGEMSGTSSRGHFSLITMPLADRVAALDPLAKQASFCMSIFLDIAAKEKWKLVDERDKVLKKRKKVVPSDLSLGGSLGSDQASNLELELELKLYGLQPKMGSQTLPSRGLISVSGHLGDVHLEIDETHPRRLQPELHLLHVYPQHCLHHQMPSFYYQGQSTCEMPWGRGLLLPGVLYDLGTRKTPASRDIPERIPNYLQDEEELPLPPLDIIGHHYTDDTTPRVRDKLGRADVIEMQYSPNGGMDKNVKAGMESSLIEGHLARASRHYNFIVLREFGLDPGWKRT</sequence>
<gene>
    <name evidence="1" type="ORF">Acr_11g0011910</name>
</gene>
<dbReference type="AlphaFoldDB" id="A0A7J0FDX1"/>
<dbReference type="EMBL" id="BJWL01000011">
    <property type="protein sequence ID" value="GFY96885.1"/>
    <property type="molecule type" value="Genomic_DNA"/>
</dbReference>
<proteinExistence type="predicted"/>
<keyword evidence="2" id="KW-1185">Reference proteome</keyword>
<protein>
    <submittedName>
        <fullName evidence="1">Uncharacterized protein</fullName>
    </submittedName>
</protein>
<dbReference type="Proteomes" id="UP000585474">
    <property type="component" value="Unassembled WGS sequence"/>
</dbReference>
<evidence type="ECO:0000313" key="1">
    <source>
        <dbReference type="EMBL" id="GFY96885.1"/>
    </source>
</evidence>